<dbReference type="InterPro" id="IPR058533">
    <property type="entry name" value="Cation_efflux_TM"/>
</dbReference>
<protein>
    <submittedName>
        <fullName evidence="8">Cation transporter</fullName>
    </submittedName>
</protein>
<dbReference type="GO" id="GO:0046872">
    <property type="term" value="F:metal ion binding"/>
    <property type="evidence" value="ECO:0007669"/>
    <property type="project" value="InterPro"/>
</dbReference>
<evidence type="ECO:0000313" key="8">
    <source>
        <dbReference type="EMBL" id="MRW91837.1"/>
    </source>
</evidence>
<dbReference type="GO" id="GO:0005385">
    <property type="term" value="F:zinc ion transmembrane transporter activity"/>
    <property type="evidence" value="ECO:0007669"/>
    <property type="project" value="TreeGrafter"/>
</dbReference>
<keyword evidence="3" id="KW-0862">Zinc</keyword>
<sequence>MDCPSEENLIRLALAPISGISTLKFDLGARTVTIEHAGAAESLVDALAPLNFGAQLRESRKIEAGEHGVVVSTIAIPKMDCPSEENLIRMALADTPNISALQFDLAGRQLRVTHTGDAEPLLERLTPLGLGAELTSTERADTVPAMQSRDDAGEARTLRWLLAINGTMFLVEIIWGWISQSTGLISDSLDMFADAAVYVLALFAVGRSLAHKRRAAHLAGWLQLVLAIGAIAEVIRRGISGSEPESVTMMGIGAVALVANIACLILIAKKRDHGAHMKASYIFSANDVIANLGVIIAGALVTWTGSRYPDLIIGLIIGVIVLGGARRILRLQ</sequence>
<dbReference type="AlphaFoldDB" id="A0A6I2L3W0"/>
<gene>
    <name evidence="8" type="ORF">GJ699_17725</name>
</gene>
<feature type="transmembrane region" description="Helical" evidence="6">
    <location>
        <begin position="247"/>
        <end position="267"/>
    </location>
</feature>
<keyword evidence="3" id="KW-0864">Zinc transport</keyword>
<keyword evidence="5 6" id="KW-0472">Membrane</keyword>
<feature type="domain" description="Cation efflux protein transmembrane" evidence="7">
    <location>
        <begin position="162"/>
        <end position="330"/>
    </location>
</feature>
<dbReference type="SUPFAM" id="SSF161111">
    <property type="entry name" value="Cation efflux protein transmembrane domain-like"/>
    <property type="match status" value="1"/>
</dbReference>
<feature type="transmembrane region" description="Helical" evidence="6">
    <location>
        <begin position="218"/>
        <end position="235"/>
    </location>
</feature>
<dbReference type="EMBL" id="WKJK01000009">
    <property type="protein sequence ID" value="MRW91837.1"/>
    <property type="molecule type" value="Genomic_DNA"/>
</dbReference>
<evidence type="ECO:0000256" key="2">
    <source>
        <dbReference type="ARBA" id="ARBA00022692"/>
    </source>
</evidence>
<feature type="transmembrane region" description="Helical" evidence="6">
    <location>
        <begin position="288"/>
        <end position="305"/>
    </location>
</feature>
<feature type="transmembrane region" description="Helical" evidence="6">
    <location>
        <begin position="311"/>
        <end position="329"/>
    </location>
</feature>
<feature type="transmembrane region" description="Helical" evidence="6">
    <location>
        <begin position="158"/>
        <end position="178"/>
    </location>
</feature>
<keyword evidence="4 6" id="KW-1133">Transmembrane helix</keyword>
<keyword evidence="3" id="KW-0406">Ion transport</keyword>
<keyword evidence="2 6" id="KW-0812">Transmembrane</keyword>
<dbReference type="InterPro" id="IPR036163">
    <property type="entry name" value="HMA_dom_sf"/>
</dbReference>
<evidence type="ECO:0000256" key="5">
    <source>
        <dbReference type="ARBA" id="ARBA00023136"/>
    </source>
</evidence>
<organism evidence="8 9">
    <name type="scientific">Duganella guangzhouensis</name>
    <dbReference type="NCBI Taxonomy" id="2666084"/>
    <lineage>
        <taxon>Bacteria</taxon>
        <taxon>Pseudomonadati</taxon>
        <taxon>Pseudomonadota</taxon>
        <taxon>Betaproteobacteria</taxon>
        <taxon>Burkholderiales</taxon>
        <taxon>Oxalobacteraceae</taxon>
        <taxon>Telluria group</taxon>
        <taxon>Duganella</taxon>
    </lineage>
</organism>
<name>A0A6I2L3W0_9BURK</name>
<evidence type="ECO:0000259" key="7">
    <source>
        <dbReference type="Pfam" id="PF01545"/>
    </source>
</evidence>
<dbReference type="InterPro" id="IPR050681">
    <property type="entry name" value="CDF/SLC30A"/>
</dbReference>
<comment type="caution">
    <text evidence="8">The sequence shown here is derived from an EMBL/GenBank/DDBJ whole genome shotgun (WGS) entry which is preliminary data.</text>
</comment>
<dbReference type="Gene3D" id="1.20.1510.10">
    <property type="entry name" value="Cation efflux protein transmembrane domain"/>
    <property type="match status" value="1"/>
</dbReference>
<dbReference type="PANTHER" id="PTHR11562">
    <property type="entry name" value="CATION EFFLUX PROTEIN/ ZINC TRANSPORTER"/>
    <property type="match status" value="1"/>
</dbReference>
<dbReference type="Pfam" id="PF01545">
    <property type="entry name" value="Cation_efflux"/>
    <property type="match status" value="1"/>
</dbReference>
<dbReference type="InterPro" id="IPR027469">
    <property type="entry name" value="Cation_efflux_TMD_sf"/>
</dbReference>
<dbReference type="GO" id="GO:0005886">
    <property type="term" value="C:plasma membrane"/>
    <property type="evidence" value="ECO:0007669"/>
    <property type="project" value="TreeGrafter"/>
</dbReference>
<feature type="transmembrane region" description="Helical" evidence="6">
    <location>
        <begin position="184"/>
        <end position="206"/>
    </location>
</feature>
<accession>A0A6I2L3W0</accession>
<evidence type="ECO:0000256" key="6">
    <source>
        <dbReference type="SAM" id="Phobius"/>
    </source>
</evidence>
<evidence type="ECO:0000256" key="3">
    <source>
        <dbReference type="ARBA" id="ARBA00022906"/>
    </source>
</evidence>
<dbReference type="Proteomes" id="UP000433309">
    <property type="component" value="Unassembled WGS sequence"/>
</dbReference>
<dbReference type="SUPFAM" id="SSF55008">
    <property type="entry name" value="HMA, heavy metal-associated domain"/>
    <property type="match status" value="2"/>
</dbReference>
<evidence type="ECO:0000256" key="4">
    <source>
        <dbReference type="ARBA" id="ARBA00022989"/>
    </source>
</evidence>
<keyword evidence="3" id="KW-0813">Transport</keyword>
<evidence type="ECO:0000313" key="9">
    <source>
        <dbReference type="Proteomes" id="UP000433309"/>
    </source>
</evidence>
<keyword evidence="9" id="KW-1185">Reference proteome</keyword>
<reference evidence="8 9" key="1">
    <citation type="submission" date="2019-11" db="EMBL/GenBank/DDBJ databases">
        <title>Novel species isolated from a subtropical stream in China.</title>
        <authorList>
            <person name="Lu H."/>
        </authorList>
    </citation>
    <scope>NUCLEOTIDE SEQUENCE [LARGE SCALE GENOMIC DNA]</scope>
    <source>
        <strain evidence="8 9">FT80W</strain>
    </source>
</reference>
<proteinExistence type="predicted"/>
<dbReference type="PANTHER" id="PTHR11562:SF17">
    <property type="entry name" value="RE54080P-RELATED"/>
    <property type="match status" value="1"/>
</dbReference>
<comment type="subcellular location">
    <subcellularLocation>
        <location evidence="1">Membrane</location>
        <topology evidence="1">Multi-pass membrane protein</topology>
    </subcellularLocation>
</comment>
<evidence type="ECO:0000256" key="1">
    <source>
        <dbReference type="ARBA" id="ARBA00004141"/>
    </source>
</evidence>